<dbReference type="PATRIC" id="fig|59750.3.peg.549"/>
<feature type="transmembrane region" description="Helical" evidence="1">
    <location>
        <begin position="54"/>
        <end position="81"/>
    </location>
</feature>
<keyword evidence="3" id="KW-1185">Reference proteome</keyword>
<gene>
    <name evidence="2" type="ORF">AFM11_02675</name>
</gene>
<evidence type="ECO:0000256" key="1">
    <source>
        <dbReference type="SAM" id="Phobius"/>
    </source>
</evidence>
<accession>A0A132PUZ7</accession>
<evidence type="ECO:0000313" key="3">
    <source>
        <dbReference type="Proteomes" id="UP000070612"/>
    </source>
</evidence>
<sequence>MVFMIAPRGFRRRGFSARTSRVKWAVKWADALAEGIVGTPPNMERATSETLKRLLIAAGLVALALILAAVAVYAIAFIMLAPMMS</sequence>
<reference evidence="2 3" key="1">
    <citation type="submission" date="2015-07" db="EMBL/GenBank/DDBJ databases">
        <title>A draft genome sequence of Mycobacterium wolinskyi.</title>
        <authorList>
            <person name="de Man T.J."/>
            <person name="Perry K.A."/>
            <person name="Coulliette A.D."/>
            <person name="Jensen B."/>
            <person name="Toney N.C."/>
            <person name="Limbago B.M."/>
            <person name="Noble-Wang J."/>
        </authorList>
    </citation>
    <scope>NUCLEOTIDE SEQUENCE [LARGE SCALE GENOMIC DNA]</scope>
    <source>
        <strain evidence="2 3">CDC_01</strain>
    </source>
</reference>
<evidence type="ECO:0000313" key="2">
    <source>
        <dbReference type="EMBL" id="KWX26156.1"/>
    </source>
</evidence>
<keyword evidence="1" id="KW-0472">Membrane</keyword>
<dbReference type="EMBL" id="LGTW01000001">
    <property type="protein sequence ID" value="KWX26156.1"/>
    <property type="molecule type" value="Genomic_DNA"/>
</dbReference>
<dbReference type="STRING" id="59750.AWC31_35450"/>
<dbReference type="Proteomes" id="UP000070612">
    <property type="component" value="Unassembled WGS sequence"/>
</dbReference>
<name>A0A132PUZ7_9MYCO</name>
<organism evidence="2 3">
    <name type="scientific">Mycolicibacterium wolinskyi</name>
    <dbReference type="NCBI Taxonomy" id="59750"/>
    <lineage>
        <taxon>Bacteria</taxon>
        <taxon>Bacillati</taxon>
        <taxon>Actinomycetota</taxon>
        <taxon>Actinomycetes</taxon>
        <taxon>Mycobacteriales</taxon>
        <taxon>Mycobacteriaceae</taxon>
        <taxon>Mycolicibacterium</taxon>
    </lineage>
</organism>
<dbReference type="AlphaFoldDB" id="A0A132PUZ7"/>
<comment type="caution">
    <text evidence="2">The sequence shown here is derived from an EMBL/GenBank/DDBJ whole genome shotgun (WGS) entry which is preliminary data.</text>
</comment>
<keyword evidence="1" id="KW-1133">Transmembrane helix</keyword>
<protein>
    <submittedName>
        <fullName evidence="2">Uncharacterized protein</fullName>
    </submittedName>
</protein>
<keyword evidence="1" id="KW-0812">Transmembrane</keyword>
<proteinExistence type="predicted"/>